<evidence type="ECO:0000256" key="2">
    <source>
        <dbReference type="ARBA" id="ARBA00022797"/>
    </source>
</evidence>
<evidence type="ECO:0000256" key="1">
    <source>
        <dbReference type="ARBA" id="ARBA00010088"/>
    </source>
</evidence>
<proteinExistence type="inferred from homology"/>
<dbReference type="RefSeq" id="WP_181611315.1">
    <property type="nucleotide sequence ID" value="NZ_BAABAM010000003.1"/>
</dbReference>
<dbReference type="EMBL" id="JACDUR010000004">
    <property type="protein sequence ID" value="MBA2892558.1"/>
    <property type="molecule type" value="Genomic_DNA"/>
</dbReference>
<comment type="similarity">
    <text evidence="1">Belongs to the peptidase S33 family.</text>
</comment>
<sequence length="374" mass="40794">MNPFAIDVPQADLDDLKERLSRTRWPSEIPGQGWQRGVPLDFLRDLVAYWGDGYSWRAQEALLNSYPQLMTTVDGQPVHLFHIRSASPDALPLILTHGWPSSNVEFIKLVDLLTKDFHLVMPSLPGYGWSTPVKEEGWGNIFRVAGAWATIMGRLGYTRYGVHGTDVGSGVAGLIPMVAPEAVVGVHISGPTPMPFGPPIDPAGLSPQDQERAARFNTFRSEGAGYLHIMSTRPQTLGYSLQDSPVGQLAWMVEKYREWSHDLSAIDRDQLLTNVTLTWFNGVGASSAHMVYEGMQAWKAMASSHEASDSAPDFAPPQGPPMGVAVFAADNSIRSAVGAAGAASHWSEFDRGGHFPAMEAPDLLADDLRAFFLP</sequence>
<dbReference type="PANTHER" id="PTHR21661:SF35">
    <property type="entry name" value="EPOXIDE HYDROLASE"/>
    <property type="match status" value="1"/>
</dbReference>
<keyword evidence="2" id="KW-0058">Aromatic hydrocarbons catabolism</keyword>
<dbReference type="SUPFAM" id="SSF53474">
    <property type="entry name" value="alpha/beta-Hydrolases"/>
    <property type="match status" value="1"/>
</dbReference>
<dbReference type="InterPro" id="IPR010497">
    <property type="entry name" value="Epoxide_hydro_N"/>
</dbReference>
<dbReference type="Pfam" id="PF06441">
    <property type="entry name" value="EHN"/>
    <property type="match status" value="1"/>
</dbReference>
<accession>A0A7W0CJY8</accession>
<protein>
    <submittedName>
        <fullName evidence="5">Pimeloyl-ACP methyl ester carboxylesterase</fullName>
    </submittedName>
</protein>
<evidence type="ECO:0000313" key="6">
    <source>
        <dbReference type="Proteomes" id="UP000530928"/>
    </source>
</evidence>
<dbReference type="InterPro" id="IPR000639">
    <property type="entry name" value="Epox_hydrolase-like"/>
</dbReference>
<dbReference type="PIRSF" id="PIRSF001112">
    <property type="entry name" value="Epoxide_hydrolase"/>
    <property type="match status" value="1"/>
</dbReference>
<feature type="domain" description="Epoxide hydrolase N-terminal" evidence="4">
    <location>
        <begin position="2"/>
        <end position="106"/>
    </location>
</feature>
<dbReference type="GO" id="GO:0004301">
    <property type="term" value="F:epoxide hydrolase activity"/>
    <property type="evidence" value="ECO:0007669"/>
    <property type="project" value="TreeGrafter"/>
</dbReference>
<comment type="caution">
    <text evidence="5">The sequence shown here is derived from an EMBL/GenBank/DDBJ whole genome shotgun (WGS) entry which is preliminary data.</text>
</comment>
<evidence type="ECO:0000313" key="5">
    <source>
        <dbReference type="EMBL" id="MBA2892558.1"/>
    </source>
</evidence>
<organism evidence="5 6">
    <name type="scientific">Nonomuraea soli</name>
    <dbReference type="NCBI Taxonomy" id="1032476"/>
    <lineage>
        <taxon>Bacteria</taxon>
        <taxon>Bacillati</taxon>
        <taxon>Actinomycetota</taxon>
        <taxon>Actinomycetes</taxon>
        <taxon>Streptosporangiales</taxon>
        <taxon>Streptosporangiaceae</taxon>
        <taxon>Nonomuraea</taxon>
    </lineage>
</organism>
<dbReference type="PRINTS" id="PR00412">
    <property type="entry name" value="EPOXHYDRLASE"/>
</dbReference>
<name>A0A7W0CJY8_9ACTN</name>
<dbReference type="AlphaFoldDB" id="A0A7W0CJY8"/>
<keyword evidence="3" id="KW-0378">Hydrolase</keyword>
<dbReference type="GO" id="GO:0097176">
    <property type="term" value="P:epoxide metabolic process"/>
    <property type="evidence" value="ECO:0007669"/>
    <property type="project" value="TreeGrafter"/>
</dbReference>
<evidence type="ECO:0000259" key="4">
    <source>
        <dbReference type="Pfam" id="PF06441"/>
    </source>
</evidence>
<reference evidence="5 6" key="1">
    <citation type="submission" date="2020-07" db="EMBL/GenBank/DDBJ databases">
        <title>Genomic Encyclopedia of Type Strains, Phase IV (KMG-IV): sequencing the most valuable type-strain genomes for metagenomic binning, comparative biology and taxonomic classification.</title>
        <authorList>
            <person name="Goeker M."/>
        </authorList>
    </citation>
    <scope>NUCLEOTIDE SEQUENCE [LARGE SCALE GENOMIC DNA]</scope>
    <source>
        <strain evidence="5 6">DSM 45533</strain>
    </source>
</reference>
<keyword evidence="6" id="KW-1185">Reference proteome</keyword>
<dbReference type="Gene3D" id="3.40.50.1820">
    <property type="entry name" value="alpha/beta hydrolase"/>
    <property type="match status" value="1"/>
</dbReference>
<dbReference type="InterPro" id="IPR029058">
    <property type="entry name" value="AB_hydrolase_fold"/>
</dbReference>
<dbReference type="PANTHER" id="PTHR21661">
    <property type="entry name" value="EPOXIDE HYDROLASE 1-RELATED"/>
    <property type="match status" value="1"/>
</dbReference>
<dbReference type="InterPro" id="IPR016292">
    <property type="entry name" value="Epoxide_hydrolase"/>
</dbReference>
<evidence type="ECO:0000256" key="3">
    <source>
        <dbReference type="ARBA" id="ARBA00022801"/>
    </source>
</evidence>
<dbReference type="Proteomes" id="UP000530928">
    <property type="component" value="Unassembled WGS sequence"/>
</dbReference>
<gene>
    <name evidence="5" type="ORF">HNR30_003912</name>
</gene>